<comment type="caution">
    <text evidence="2">The sequence shown here is derived from an EMBL/GenBank/DDBJ whole genome shotgun (WGS) entry which is preliminary data.</text>
</comment>
<organism evidence="2 3">
    <name type="scientific">Populus alba x Populus x berolinensis</name>
    <dbReference type="NCBI Taxonomy" id="444605"/>
    <lineage>
        <taxon>Eukaryota</taxon>
        <taxon>Viridiplantae</taxon>
        <taxon>Streptophyta</taxon>
        <taxon>Embryophyta</taxon>
        <taxon>Tracheophyta</taxon>
        <taxon>Spermatophyta</taxon>
        <taxon>Magnoliopsida</taxon>
        <taxon>eudicotyledons</taxon>
        <taxon>Gunneridae</taxon>
        <taxon>Pentapetalae</taxon>
        <taxon>rosids</taxon>
        <taxon>fabids</taxon>
        <taxon>Malpighiales</taxon>
        <taxon>Salicaceae</taxon>
        <taxon>Saliceae</taxon>
        <taxon>Populus</taxon>
    </lineage>
</organism>
<gene>
    <name evidence="2" type="ORF">NC653_003773</name>
</gene>
<reference evidence="2 3" key="1">
    <citation type="journal article" date="2023" name="Mol. Ecol. Resour.">
        <title>Chromosome-level genome assembly of a triploid poplar Populus alba 'Berolinensis'.</title>
        <authorList>
            <person name="Chen S."/>
            <person name="Yu Y."/>
            <person name="Wang X."/>
            <person name="Wang S."/>
            <person name="Zhang T."/>
            <person name="Zhou Y."/>
            <person name="He R."/>
            <person name="Meng N."/>
            <person name="Wang Y."/>
            <person name="Liu W."/>
            <person name="Liu Z."/>
            <person name="Liu J."/>
            <person name="Guo Q."/>
            <person name="Huang H."/>
            <person name="Sederoff R.R."/>
            <person name="Wang G."/>
            <person name="Qu G."/>
            <person name="Chen S."/>
        </authorList>
    </citation>
    <scope>NUCLEOTIDE SEQUENCE [LARGE SCALE GENOMIC DNA]</scope>
    <source>
        <strain evidence="2">SC-2020</strain>
    </source>
</reference>
<proteinExistence type="predicted"/>
<feature type="chain" id="PRO_5042280088" description="Secreted protein" evidence="1">
    <location>
        <begin position="21"/>
        <end position="76"/>
    </location>
</feature>
<protein>
    <recommendedName>
        <fullName evidence="4">Secreted protein</fullName>
    </recommendedName>
</protein>
<evidence type="ECO:0000313" key="3">
    <source>
        <dbReference type="Proteomes" id="UP001164929"/>
    </source>
</evidence>
<dbReference type="AlphaFoldDB" id="A0AAD6RSD6"/>
<feature type="signal peptide" evidence="1">
    <location>
        <begin position="1"/>
        <end position="20"/>
    </location>
</feature>
<keyword evidence="1" id="KW-0732">Signal</keyword>
<evidence type="ECO:0008006" key="4">
    <source>
        <dbReference type="Google" id="ProtNLM"/>
    </source>
</evidence>
<dbReference type="EMBL" id="JAQIZT010000001">
    <property type="protein sequence ID" value="KAJ7014266.1"/>
    <property type="molecule type" value="Genomic_DNA"/>
</dbReference>
<name>A0AAD6RSD6_9ROSI</name>
<sequence length="76" mass="8460">MSTLYLIVLSAALLPHSIYNTSVVIPSEFACKYVLRFNEQAMAGETWLSFKVILGTRISAPINCMVFACELTRCVI</sequence>
<dbReference type="Proteomes" id="UP001164929">
    <property type="component" value="Chromosome 1"/>
</dbReference>
<keyword evidence="3" id="KW-1185">Reference proteome</keyword>
<accession>A0AAD6RSD6</accession>
<evidence type="ECO:0000313" key="2">
    <source>
        <dbReference type="EMBL" id="KAJ7014266.1"/>
    </source>
</evidence>
<evidence type="ECO:0000256" key="1">
    <source>
        <dbReference type="SAM" id="SignalP"/>
    </source>
</evidence>